<evidence type="ECO:0000313" key="1">
    <source>
        <dbReference type="EMBL" id="AEE46018.1"/>
    </source>
</evidence>
<evidence type="ECO:0008006" key="3">
    <source>
        <dbReference type="Google" id="ProtNLM"/>
    </source>
</evidence>
<dbReference type="STRING" id="590998.Celf_1888"/>
<dbReference type="Proteomes" id="UP000008460">
    <property type="component" value="Chromosome"/>
</dbReference>
<proteinExistence type="predicted"/>
<dbReference type="Gene3D" id="3.30.160.240">
    <property type="entry name" value="Rv1738"/>
    <property type="match status" value="1"/>
</dbReference>
<evidence type="ECO:0000313" key="2">
    <source>
        <dbReference type="Proteomes" id="UP000008460"/>
    </source>
</evidence>
<keyword evidence="2" id="KW-1185">Reference proteome</keyword>
<accession>F4GZ28</accession>
<name>F4GZ28_CELFA</name>
<dbReference type="HOGENOM" id="CLU_161984_0_1_11"/>
<dbReference type="Pfam" id="PF08962">
    <property type="entry name" value="Rv2632c-like"/>
    <property type="match status" value="1"/>
</dbReference>
<gene>
    <name evidence="1" type="ordered locus">Celf_1888</name>
</gene>
<dbReference type="SUPFAM" id="SSF143212">
    <property type="entry name" value="Rv2632c-like"/>
    <property type="match status" value="1"/>
</dbReference>
<dbReference type="AlphaFoldDB" id="F4GZ28"/>
<protein>
    <recommendedName>
        <fullName evidence="3">DUF1876 domain-containing protein</fullName>
    </recommendedName>
</protein>
<dbReference type="InterPro" id="IPR015057">
    <property type="entry name" value="Rv2632c-like"/>
</dbReference>
<dbReference type="InterPro" id="IPR038070">
    <property type="entry name" value="Rv2632c-like_sf"/>
</dbReference>
<dbReference type="RefSeq" id="WP_013771044.1">
    <property type="nucleotide sequence ID" value="NC_015514.1"/>
</dbReference>
<dbReference type="KEGG" id="cfi:Celf_1888"/>
<reference evidence="1 2" key="1">
    <citation type="submission" date="2011-04" db="EMBL/GenBank/DDBJ databases">
        <title>Complete sequence of Cellulomonas fimi ATCC 484.</title>
        <authorList>
            <consortium name="US DOE Joint Genome Institute"/>
            <person name="Lucas S."/>
            <person name="Han J."/>
            <person name="Lapidus A."/>
            <person name="Cheng J.-F."/>
            <person name="Goodwin L."/>
            <person name="Pitluck S."/>
            <person name="Peters L."/>
            <person name="Chertkov O."/>
            <person name="Detter J.C."/>
            <person name="Han C."/>
            <person name="Tapia R."/>
            <person name="Land M."/>
            <person name="Hauser L."/>
            <person name="Kyrpides N."/>
            <person name="Ivanova N."/>
            <person name="Ovchinnikova G."/>
            <person name="Pagani I."/>
            <person name="Mead D."/>
            <person name="Brumm P."/>
            <person name="Woyke T."/>
        </authorList>
    </citation>
    <scope>NUCLEOTIDE SEQUENCE [LARGE SCALE GENOMIC DNA]</scope>
    <source>
        <strain evidence="2">ATCC 484 / DSM 20113 / JCM 1341 / NBRC 15513 / NCIMB 8980 / NCTC 7547</strain>
    </source>
</reference>
<sequence length="90" mass="9510">MISTWHATVHVFDADDVHRTTTAHAILTTAAGTTLLGTGRARRRPSDTDVPEIGGELAVARALRSLADQLLEATSGDIAAIEHHPVHVPA</sequence>
<organism evidence="1 2">
    <name type="scientific">Cellulomonas fimi (strain ATCC 484 / DSM 20113 / JCM 1341 / CCUG 24087 / LMG 16345 / NBRC 15513 / NCIMB 8980 / NCTC 7547 / NRS-133)</name>
    <dbReference type="NCBI Taxonomy" id="590998"/>
    <lineage>
        <taxon>Bacteria</taxon>
        <taxon>Bacillati</taxon>
        <taxon>Actinomycetota</taxon>
        <taxon>Actinomycetes</taxon>
        <taxon>Micrococcales</taxon>
        <taxon>Cellulomonadaceae</taxon>
        <taxon>Cellulomonas</taxon>
    </lineage>
</organism>
<dbReference type="EMBL" id="CP002666">
    <property type="protein sequence ID" value="AEE46018.1"/>
    <property type="molecule type" value="Genomic_DNA"/>
</dbReference>